<organism evidence="1">
    <name type="scientific">Rhizophora mucronata</name>
    <name type="common">Asiatic mangrove</name>
    <dbReference type="NCBI Taxonomy" id="61149"/>
    <lineage>
        <taxon>Eukaryota</taxon>
        <taxon>Viridiplantae</taxon>
        <taxon>Streptophyta</taxon>
        <taxon>Embryophyta</taxon>
        <taxon>Tracheophyta</taxon>
        <taxon>Spermatophyta</taxon>
        <taxon>Magnoliopsida</taxon>
        <taxon>eudicotyledons</taxon>
        <taxon>Gunneridae</taxon>
        <taxon>Pentapetalae</taxon>
        <taxon>rosids</taxon>
        <taxon>fabids</taxon>
        <taxon>Malpighiales</taxon>
        <taxon>Rhizophoraceae</taxon>
        <taxon>Rhizophora</taxon>
    </lineage>
</organism>
<name>A0A2P2QK76_RHIMU</name>
<reference evidence="1" key="1">
    <citation type="submission" date="2018-02" db="EMBL/GenBank/DDBJ databases">
        <title>Rhizophora mucronata_Transcriptome.</title>
        <authorList>
            <person name="Meera S.P."/>
            <person name="Sreeshan A."/>
            <person name="Augustine A."/>
        </authorList>
    </citation>
    <scope>NUCLEOTIDE SEQUENCE</scope>
    <source>
        <tissue evidence="1">Leaf</tissue>
    </source>
</reference>
<proteinExistence type="predicted"/>
<protein>
    <submittedName>
        <fullName evidence="1">Uncharacterized protein</fullName>
    </submittedName>
</protein>
<accession>A0A2P2QK76</accession>
<sequence length="14" mass="1760">MKCKTTELNWVHRN</sequence>
<dbReference type="EMBL" id="GGEC01086803">
    <property type="protein sequence ID" value="MBX67287.1"/>
    <property type="molecule type" value="Transcribed_RNA"/>
</dbReference>
<evidence type="ECO:0000313" key="1">
    <source>
        <dbReference type="EMBL" id="MBX67287.1"/>
    </source>
</evidence>